<dbReference type="Proteomes" id="UP000023566">
    <property type="component" value="Chromosome"/>
</dbReference>
<dbReference type="EMBL" id="AOTZ01000002">
    <property type="protein sequence ID" value="EZP78565.1"/>
    <property type="molecule type" value="Genomic_DNA"/>
</dbReference>
<reference evidence="1 2" key="1">
    <citation type="journal article" date="2014" name="Appl. Microbiol. Biotechnol.">
        <title>Transformable facultative thermophile Geobacillus stearothermophilus NUB3621 as a host strain for metabolic engineering.</title>
        <authorList>
            <person name="Blanchard K."/>
            <person name="Robic S."/>
            <person name="Matsumura I."/>
        </authorList>
    </citation>
    <scope>NUCLEOTIDE SEQUENCE [LARGE SCALE GENOMIC DNA]</scope>
    <source>
        <strain evidence="1 2">NUB3621</strain>
    </source>
</reference>
<protein>
    <submittedName>
        <fullName evidence="1">Uncharacterized protein</fullName>
    </submittedName>
</protein>
<sequence>MYKNIDNRQKMKFVEFCVLSLQYRALSAIINAVSSIDKEKAYSGSYSFSYMGTTQCFVSKKNGALRFYFLY</sequence>
<organism evidence="1 2">
    <name type="scientific">Parageobacillus genomosp. 1</name>
    <dbReference type="NCBI Taxonomy" id="1295642"/>
    <lineage>
        <taxon>Bacteria</taxon>
        <taxon>Bacillati</taxon>
        <taxon>Bacillota</taxon>
        <taxon>Bacilli</taxon>
        <taxon>Bacillales</taxon>
        <taxon>Anoxybacillaceae</taxon>
        <taxon>Parageobacillus</taxon>
    </lineage>
</organism>
<keyword evidence="2" id="KW-1185">Reference proteome</keyword>
<evidence type="ECO:0000313" key="2">
    <source>
        <dbReference type="Proteomes" id="UP000023566"/>
    </source>
</evidence>
<gene>
    <name evidence="1" type="ORF">H839_01816</name>
</gene>
<comment type="caution">
    <text evidence="1">The sequence shown here is derived from an EMBL/GenBank/DDBJ whole genome shotgun (WGS) entry which is preliminary data.</text>
</comment>
<accession>A0ABC9VIB2</accession>
<evidence type="ECO:0000313" key="1">
    <source>
        <dbReference type="EMBL" id="EZP78565.1"/>
    </source>
</evidence>
<name>A0ABC9VIB2_9BACL</name>
<dbReference type="AlphaFoldDB" id="A0ABC9VIB2"/>
<proteinExistence type="predicted"/>